<dbReference type="WBParaSite" id="maker-uti_cns_0015555-snap-gene-0.3-mRNA-1">
    <property type="protein sequence ID" value="maker-uti_cns_0015555-snap-gene-0.3-mRNA-1"/>
    <property type="gene ID" value="maker-uti_cns_0015555-snap-gene-0.3"/>
</dbReference>
<accession>A0A1I8I986</accession>
<feature type="compositionally biased region" description="Low complexity" evidence="1">
    <location>
        <begin position="98"/>
        <end position="107"/>
    </location>
</feature>
<evidence type="ECO:0000313" key="3">
    <source>
        <dbReference type="WBParaSite" id="maker-uti_cns_0010915-snap-gene-0.5-mRNA-1"/>
    </source>
</evidence>
<protein>
    <submittedName>
        <fullName evidence="3 4">DUF3699 domain-containing protein</fullName>
    </submittedName>
</protein>
<keyword evidence="2" id="KW-1185">Reference proteome</keyword>
<evidence type="ECO:0000313" key="4">
    <source>
        <dbReference type="WBParaSite" id="maker-uti_cns_0015555-snap-gene-0.3-mRNA-1"/>
    </source>
</evidence>
<organism evidence="2 3">
    <name type="scientific">Macrostomum lignano</name>
    <dbReference type="NCBI Taxonomy" id="282301"/>
    <lineage>
        <taxon>Eukaryota</taxon>
        <taxon>Metazoa</taxon>
        <taxon>Spiralia</taxon>
        <taxon>Lophotrochozoa</taxon>
        <taxon>Platyhelminthes</taxon>
        <taxon>Rhabditophora</taxon>
        <taxon>Macrostomorpha</taxon>
        <taxon>Macrostomida</taxon>
        <taxon>Macrostomidae</taxon>
        <taxon>Macrostomum</taxon>
    </lineage>
</organism>
<dbReference type="Proteomes" id="UP000095280">
    <property type="component" value="Unplaced"/>
</dbReference>
<reference evidence="3 4" key="1">
    <citation type="submission" date="2016-11" db="UniProtKB">
        <authorList>
            <consortium name="WormBaseParasite"/>
        </authorList>
    </citation>
    <scope>IDENTIFICATION</scope>
</reference>
<name>A0A1I8I986_9PLAT</name>
<feature type="region of interest" description="Disordered" evidence="1">
    <location>
        <begin position="97"/>
        <end position="201"/>
    </location>
</feature>
<dbReference type="WBParaSite" id="maker-uti_cns_0015919-snap-gene-0.2-mRNA-1">
    <property type="protein sequence ID" value="maker-uti_cns_0015919-snap-gene-0.2-mRNA-1"/>
    <property type="gene ID" value="maker-uti_cns_0015919-snap-gene-0.2"/>
</dbReference>
<dbReference type="AlphaFoldDB" id="A0A1I8I986"/>
<dbReference type="WBParaSite" id="maker-uti_cns_0010915-snap-gene-0.5-mRNA-1">
    <property type="protein sequence ID" value="maker-uti_cns_0010915-snap-gene-0.5-mRNA-1"/>
    <property type="gene ID" value="maker-uti_cns_0010915-snap-gene-0.5"/>
</dbReference>
<proteinExistence type="predicted"/>
<evidence type="ECO:0000256" key="1">
    <source>
        <dbReference type="SAM" id="MobiDB-lite"/>
    </source>
</evidence>
<sequence length="201" mass="21644">APRKHARTQQFAIVHNQNGERVSLPLGGAAALQFAPLSASIRHVSVPFEANYPDRLHPLGGGQRPGARLKPLGGLETNSASAILAVDSTRPVEVITERAPTAAARTPAKAKKTKSATRTPSQLAAPENELPEIRRANESQYEAFEFVPEDTSIEAERPATPEAATDDTTRLPPPPSPPKDKKLVEQRVEASDICGPCKRRQ</sequence>
<feature type="compositionally biased region" description="Basic and acidic residues" evidence="1">
    <location>
        <begin position="178"/>
        <end position="190"/>
    </location>
</feature>
<evidence type="ECO:0000313" key="2">
    <source>
        <dbReference type="Proteomes" id="UP000095280"/>
    </source>
</evidence>